<evidence type="ECO:0000313" key="2">
    <source>
        <dbReference type="EMBL" id="GFH20044.1"/>
    </source>
</evidence>
<name>A0A699ZMQ6_HAELA</name>
<dbReference type="EMBL" id="BLLF01001564">
    <property type="protein sequence ID" value="GFH20044.1"/>
    <property type="molecule type" value="Genomic_DNA"/>
</dbReference>
<evidence type="ECO:0000256" key="1">
    <source>
        <dbReference type="SAM" id="MobiDB-lite"/>
    </source>
</evidence>
<protein>
    <submittedName>
        <fullName evidence="2">Uncharacterized protein</fullName>
    </submittedName>
</protein>
<feature type="region of interest" description="Disordered" evidence="1">
    <location>
        <begin position="173"/>
        <end position="195"/>
    </location>
</feature>
<reference evidence="2 3" key="1">
    <citation type="submission" date="2020-02" db="EMBL/GenBank/DDBJ databases">
        <title>Draft genome sequence of Haematococcus lacustris strain NIES-144.</title>
        <authorList>
            <person name="Morimoto D."/>
            <person name="Nakagawa S."/>
            <person name="Yoshida T."/>
            <person name="Sawayama S."/>
        </authorList>
    </citation>
    <scope>NUCLEOTIDE SEQUENCE [LARGE SCALE GENOMIC DNA]</scope>
    <source>
        <strain evidence="2 3">NIES-144</strain>
    </source>
</reference>
<dbReference type="Proteomes" id="UP000485058">
    <property type="component" value="Unassembled WGS sequence"/>
</dbReference>
<sequence length="195" mass="21110">MSPVAQCLRGSGPVPRSKIRFRLKARENKVRRSRGVVRCNCAVRQTTRGAKGRMEDPATTGAHAPLPCMPALCPRTIGVPALPACDQGPGWRRAARLQEDEAKATGPFPAEGRHPFSAARHRVTVRAQDFPDMPCGPLHPWVESQGAEGANVFTNSHPSICHPPSHLIKMGVGGKGPPIHPKSHRDHSDAAYEHL</sequence>
<comment type="caution">
    <text evidence="2">The sequence shown here is derived from an EMBL/GenBank/DDBJ whole genome shotgun (WGS) entry which is preliminary data.</text>
</comment>
<organism evidence="2 3">
    <name type="scientific">Haematococcus lacustris</name>
    <name type="common">Green alga</name>
    <name type="synonym">Haematococcus pluvialis</name>
    <dbReference type="NCBI Taxonomy" id="44745"/>
    <lineage>
        <taxon>Eukaryota</taxon>
        <taxon>Viridiplantae</taxon>
        <taxon>Chlorophyta</taxon>
        <taxon>core chlorophytes</taxon>
        <taxon>Chlorophyceae</taxon>
        <taxon>CS clade</taxon>
        <taxon>Chlamydomonadales</taxon>
        <taxon>Haematococcaceae</taxon>
        <taxon>Haematococcus</taxon>
    </lineage>
</organism>
<proteinExistence type="predicted"/>
<evidence type="ECO:0000313" key="3">
    <source>
        <dbReference type="Proteomes" id="UP000485058"/>
    </source>
</evidence>
<keyword evidence="3" id="KW-1185">Reference proteome</keyword>
<dbReference type="AlphaFoldDB" id="A0A699ZMQ6"/>
<gene>
    <name evidence="2" type="ORF">HaLaN_17099</name>
</gene>
<feature type="compositionally biased region" description="Basic and acidic residues" evidence="1">
    <location>
        <begin position="186"/>
        <end position="195"/>
    </location>
</feature>
<accession>A0A699ZMQ6</accession>